<gene>
    <name evidence="1" type="ORF">NQ176_g565</name>
</gene>
<accession>A0ACC1NW71</accession>
<dbReference type="Proteomes" id="UP001143910">
    <property type="component" value="Unassembled WGS sequence"/>
</dbReference>
<evidence type="ECO:0000313" key="1">
    <source>
        <dbReference type="EMBL" id="KAJ2983602.1"/>
    </source>
</evidence>
<reference evidence="1" key="1">
    <citation type="submission" date="2022-08" db="EMBL/GenBank/DDBJ databases">
        <title>Genome Sequence of Lecanicillium fungicola.</title>
        <authorList>
            <person name="Buettner E."/>
        </authorList>
    </citation>
    <scope>NUCLEOTIDE SEQUENCE</scope>
    <source>
        <strain evidence="1">Babe33</strain>
    </source>
</reference>
<dbReference type="EMBL" id="JANJQO010000023">
    <property type="protein sequence ID" value="KAJ2983602.1"/>
    <property type="molecule type" value="Genomic_DNA"/>
</dbReference>
<evidence type="ECO:0000313" key="2">
    <source>
        <dbReference type="Proteomes" id="UP001143910"/>
    </source>
</evidence>
<comment type="caution">
    <text evidence="1">The sequence shown here is derived from an EMBL/GenBank/DDBJ whole genome shotgun (WGS) entry which is preliminary data.</text>
</comment>
<protein>
    <submittedName>
        <fullName evidence="1">Uncharacterized protein</fullName>
    </submittedName>
</protein>
<proteinExistence type="predicted"/>
<sequence>MEAVGLRFDGQGKLRPGQHAVVVNAKDRQALHRYLSLGTGFYPWMARLPETKKSDDWLGQLSLAKDMRPLPTTNFLDFGDATLANAIVEEALPQDRARFRRYLTDRPLGLGLVAAGPGTGKTTCIAAITLAMRAKLGPIACTAPTNAAVDNFAKRICVRSRAVAERCNKELGSGCQGRYRHLLVVRVYTEADETNAFKSLLQDPSLGSRAGASGQFKDSARWTLPLSVAYWALSVLGSPAGEELHVDASEKLWGLRSRIDASPRWRLLRDVANGTISYDMAVSQQNLGTHDFSSLMGAVASAADMLCSTPATFESHTACKSWLEKVTRGVAADEAANMHRADLFSVWGNCLLPCFLCGDTKQLAPSVMSHSKTLSDGNPVNQFAQAGKISPLLFLMGMGYPVYRLEQQLRMGNGLFDAISSLVYPEVTLSYASSCDVDKPHFKIGHDLEAFMGSETLVDLATGSMYNKAQVKVGLGLVADFVNEKKVDPARIAIIAPYRANIAQIKHMRKTIPAYAALSAMPEASTVESFQGRENDIIIVIMGTTALRGPGFTNKEQRLNVMLTRQRCGLVVIGDINVVGPMDSRNIARCGGARSAADEWVMVNDENGNRRLKKGGPLRAFYKAMYEARRWVRVDTAATR</sequence>
<keyword evidence="2" id="KW-1185">Reference proteome</keyword>
<organism evidence="1 2">
    <name type="scientific">Zarea fungicola</name>
    <dbReference type="NCBI Taxonomy" id="93591"/>
    <lineage>
        <taxon>Eukaryota</taxon>
        <taxon>Fungi</taxon>
        <taxon>Dikarya</taxon>
        <taxon>Ascomycota</taxon>
        <taxon>Pezizomycotina</taxon>
        <taxon>Sordariomycetes</taxon>
        <taxon>Hypocreomycetidae</taxon>
        <taxon>Hypocreales</taxon>
        <taxon>Cordycipitaceae</taxon>
        <taxon>Zarea</taxon>
    </lineage>
</organism>
<name>A0ACC1NW71_9HYPO</name>